<keyword evidence="10 13" id="KW-0804">Transcription</keyword>
<dbReference type="PANTHER" id="PTHR11801">
    <property type="entry name" value="SIGNAL TRANSDUCER AND ACTIVATOR OF TRANSCRIPTION"/>
    <property type="match status" value="1"/>
</dbReference>
<dbReference type="SUPFAM" id="SSF49417">
    <property type="entry name" value="p53-like transcription factors"/>
    <property type="match status" value="1"/>
</dbReference>
<dbReference type="InterPro" id="IPR013801">
    <property type="entry name" value="STAT_TF_DNA-bd"/>
</dbReference>
<evidence type="ECO:0000256" key="11">
    <source>
        <dbReference type="ARBA" id="ARBA00023242"/>
    </source>
</evidence>
<evidence type="ECO:0000256" key="2">
    <source>
        <dbReference type="ARBA" id="ARBA00004496"/>
    </source>
</evidence>
<dbReference type="GeneTree" id="ENSGT01080000257420"/>
<keyword evidence="16" id="KW-1185">Reference proteome</keyword>
<dbReference type="GO" id="GO:0001228">
    <property type="term" value="F:DNA-binding transcription activator activity, RNA polymerase II-specific"/>
    <property type="evidence" value="ECO:0007669"/>
    <property type="project" value="UniProtKB-ARBA"/>
</dbReference>
<reference evidence="15" key="1">
    <citation type="submission" date="2025-08" db="UniProtKB">
        <authorList>
            <consortium name="Ensembl"/>
        </authorList>
    </citation>
    <scope>IDENTIFICATION</scope>
</reference>
<dbReference type="SUPFAM" id="SSF55550">
    <property type="entry name" value="SH2 domain"/>
    <property type="match status" value="1"/>
</dbReference>
<evidence type="ECO:0000256" key="6">
    <source>
        <dbReference type="ARBA" id="ARBA00022999"/>
    </source>
</evidence>
<keyword evidence="5 13" id="KW-0597">Phosphoprotein</keyword>
<dbReference type="GO" id="GO:0005737">
    <property type="term" value="C:cytoplasm"/>
    <property type="evidence" value="ECO:0007669"/>
    <property type="project" value="UniProtKB-SubCell"/>
</dbReference>
<evidence type="ECO:0000256" key="12">
    <source>
        <dbReference type="PROSITE-ProRule" id="PRU00191"/>
    </source>
</evidence>
<name>A0A8C5MGU2_9ANUR</name>
<evidence type="ECO:0000256" key="8">
    <source>
        <dbReference type="ARBA" id="ARBA00023125"/>
    </source>
</evidence>
<sequence length="805" mass="91426">MRGDHICKMATVSLWSCVSKMPPEHFEKVYHEFPRNMRGLLGEWLEDQPWEFIDENDHSCTELAGALLQKLVEELERLIGSGGTDGQWPVQFMEPFKQICLQNPMKIVEIFRNILEGETMVVLKQHPRLKLTFSQKQENIQFNFHILILQNKIKGASILQQQLKRSKENLSFLEGIQGLAHLQTQWMLLVKEAFDLLVNVQYHSIKKLNMWKRQQQMAGYGAPFDENLIPLQESLETVFAIYCELDRTVKDMIAIGEQVPPELLEQINESLGNLVKSSLLVDKQPPQVLKTQTKFQASVNFLLGFRLLGGVTKMPTVKATIITERRAQELSKALPNESWNDGSGDIENGKSTLEITPTTRTCGAVFKNMLLKKIKRCERKGSESVTEEKCAILFVAEINLNSSNVTYVIQALSMPVVVIVHGNQDNNAKATILWDNAFAEVERRPFFVEERVPWAKMCQTLNLKFVSEVGSKQGLLKEHFVFLAQKIFNENSLNEDDFKDRTVSWAQFNKEPLRERNFTFWQWFDGVVDLTKRCLKNYWSDRLITGFISKQFVHKVLSTQPDGTFLLRFSDSEIGGITIAYVVRGSGIDGFAQIQNIQPFTAKDLQILSLGDRVRDLKVLKYLHKDKPKDEAFEKYYTKKTSNLSGYVPAKITIGLDGDNDSPQSNPFSVSGFEVADACEVIHNPSPNALHPSLYPHSPANIYGPDPLINVNVHQSPDAYNPFITQNVYPQINPYGPNIRFSGTPPSYPLPAAHVSPNTPILTCEPMTDMTETSMDESNYLDSLLDWDWESKLACSDSDISSMNL</sequence>
<evidence type="ECO:0000256" key="1">
    <source>
        <dbReference type="ARBA" id="ARBA00004123"/>
    </source>
</evidence>
<keyword evidence="7 13" id="KW-0805">Transcription regulation</keyword>
<evidence type="ECO:0000256" key="9">
    <source>
        <dbReference type="ARBA" id="ARBA00023159"/>
    </source>
</evidence>
<dbReference type="FunFam" id="2.60.40.630:FF:000003">
    <property type="entry name" value="Signal transducer and transcription activator 6"/>
    <property type="match status" value="1"/>
</dbReference>
<comment type="subcellular location">
    <subcellularLocation>
        <location evidence="2 13">Cytoplasm</location>
    </subcellularLocation>
    <subcellularLocation>
        <location evidence="1 13">Nucleus</location>
    </subcellularLocation>
</comment>
<dbReference type="Pfam" id="PF01017">
    <property type="entry name" value="STAT_alpha"/>
    <property type="match status" value="1"/>
</dbReference>
<dbReference type="PROSITE" id="PS50001">
    <property type="entry name" value="SH2"/>
    <property type="match status" value="1"/>
</dbReference>
<keyword evidence="6 12" id="KW-0727">SH2 domain</keyword>
<dbReference type="InterPro" id="IPR000980">
    <property type="entry name" value="SH2"/>
</dbReference>
<organism evidence="15 16">
    <name type="scientific">Leptobrachium leishanense</name>
    <name type="common">Leishan spiny toad</name>
    <dbReference type="NCBI Taxonomy" id="445787"/>
    <lineage>
        <taxon>Eukaryota</taxon>
        <taxon>Metazoa</taxon>
        <taxon>Chordata</taxon>
        <taxon>Craniata</taxon>
        <taxon>Vertebrata</taxon>
        <taxon>Euteleostomi</taxon>
        <taxon>Amphibia</taxon>
        <taxon>Batrachia</taxon>
        <taxon>Anura</taxon>
        <taxon>Pelobatoidea</taxon>
        <taxon>Megophryidae</taxon>
        <taxon>Leptobrachium</taxon>
    </lineage>
</organism>
<dbReference type="FunFam" id="1.10.238.10:FF:000029">
    <property type="entry name" value="Signal transducer and transcription activator 6"/>
    <property type="match status" value="1"/>
</dbReference>
<reference evidence="15" key="2">
    <citation type="submission" date="2025-09" db="UniProtKB">
        <authorList>
            <consortium name="Ensembl"/>
        </authorList>
    </citation>
    <scope>IDENTIFICATION</scope>
</reference>
<keyword evidence="11 13" id="KW-0539">Nucleus</keyword>
<keyword evidence="8 13" id="KW-0238">DNA-binding</keyword>
<dbReference type="FunFam" id="3.30.505.10:FF:000048">
    <property type="entry name" value="Signal transducer and transcription activator 6"/>
    <property type="match status" value="1"/>
</dbReference>
<evidence type="ECO:0000313" key="15">
    <source>
        <dbReference type="Ensembl" id="ENSLLEP00000014409.1"/>
    </source>
</evidence>
<evidence type="ECO:0000256" key="7">
    <source>
        <dbReference type="ARBA" id="ARBA00023015"/>
    </source>
</evidence>
<dbReference type="Gene3D" id="2.60.40.630">
    <property type="entry name" value="STAT transcription factor, DNA-binding domain"/>
    <property type="match status" value="1"/>
</dbReference>
<dbReference type="GO" id="GO:0007166">
    <property type="term" value="P:cell surface receptor signaling pathway"/>
    <property type="evidence" value="ECO:0007669"/>
    <property type="project" value="UniProtKB-ARBA"/>
</dbReference>
<comment type="similarity">
    <text evidence="3 13">Belongs to the transcription factor STAT family.</text>
</comment>
<dbReference type="InterPro" id="IPR008967">
    <property type="entry name" value="p53-like_TF_DNA-bd_sf"/>
</dbReference>
<dbReference type="InterPro" id="IPR015988">
    <property type="entry name" value="STAT_TF_CC"/>
</dbReference>
<evidence type="ECO:0000256" key="13">
    <source>
        <dbReference type="RuleBase" id="RU046415"/>
    </source>
</evidence>
<dbReference type="InterPro" id="IPR001217">
    <property type="entry name" value="STAT"/>
</dbReference>
<dbReference type="Gene3D" id="1.20.1050.20">
    <property type="entry name" value="STAT transcription factor, all-alpha domain"/>
    <property type="match status" value="1"/>
</dbReference>
<dbReference type="OrthoDB" id="19300at2759"/>
<dbReference type="Proteomes" id="UP000694569">
    <property type="component" value="Unplaced"/>
</dbReference>
<dbReference type="Pfam" id="PF02864">
    <property type="entry name" value="STAT_bind"/>
    <property type="match status" value="1"/>
</dbReference>
<dbReference type="SMART" id="SM00964">
    <property type="entry name" value="STAT_int"/>
    <property type="match status" value="1"/>
</dbReference>
<evidence type="ECO:0000256" key="4">
    <source>
        <dbReference type="ARBA" id="ARBA00022490"/>
    </source>
</evidence>
<dbReference type="Ensembl" id="ENSLLET00000014976.1">
    <property type="protein sequence ID" value="ENSLLEP00000014409.1"/>
    <property type="gene ID" value="ENSLLEG00000009159.1"/>
</dbReference>
<dbReference type="Gene3D" id="1.10.238.10">
    <property type="entry name" value="EF-hand"/>
    <property type="match status" value="1"/>
</dbReference>
<dbReference type="GO" id="GO:0005634">
    <property type="term" value="C:nucleus"/>
    <property type="evidence" value="ECO:0007669"/>
    <property type="project" value="UniProtKB-SubCell"/>
</dbReference>
<evidence type="ECO:0000256" key="5">
    <source>
        <dbReference type="ARBA" id="ARBA00022553"/>
    </source>
</evidence>
<dbReference type="AlphaFoldDB" id="A0A8C5MGU2"/>
<keyword evidence="9 13" id="KW-0010">Activator</keyword>
<evidence type="ECO:0000256" key="10">
    <source>
        <dbReference type="ARBA" id="ARBA00023163"/>
    </source>
</evidence>
<dbReference type="InterPro" id="IPR036860">
    <property type="entry name" value="SH2_dom_sf"/>
</dbReference>
<proteinExistence type="inferred from homology"/>
<dbReference type="InterPro" id="IPR036535">
    <property type="entry name" value="STAT_N_sf"/>
</dbReference>
<dbReference type="Gene3D" id="1.10.532.10">
    <property type="entry name" value="STAT transcription factor, N-terminal domain"/>
    <property type="match status" value="1"/>
</dbReference>
<evidence type="ECO:0000259" key="14">
    <source>
        <dbReference type="PROSITE" id="PS50001"/>
    </source>
</evidence>
<accession>A0A8C5MGU2</accession>
<gene>
    <name evidence="15" type="primary">STAT6</name>
</gene>
<dbReference type="Pfam" id="PF00017">
    <property type="entry name" value="SH2"/>
    <property type="match status" value="1"/>
</dbReference>
<dbReference type="Pfam" id="PF21354">
    <property type="entry name" value="STAT_linker"/>
    <property type="match status" value="1"/>
</dbReference>
<dbReference type="SUPFAM" id="SSF48092">
    <property type="entry name" value="Transcription factor STAT-4 N-domain"/>
    <property type="match status" value="1"/>
</dbReference>
<dbReference type="InterPro" id="IPR013800">
    <property type="entry name" value="STAT_TF_alpha"/>
</dbReference>
<dbReference type="InterPro" id="IPR012345">
    <property type="entry name" value="STAT_TF_DNA-bd_N"/>
</dbReference>
<dbReference type="GO" id="GO:0000977">
    <property type="term" value="F:RNA polymerase II transcription regulatory region sequence-specific DNA binding"/>
    <property type="evidence" value="ECO:0007669"/>
    <property type="project" value="UniProtKB-ARBA"/>
</dbReference>
<evidence type="ECO:0000256" key="3">
    <source>
        <dbReference type="ARBA" id="ARBA00005586"/>
    </source>
</evidence>
<dbReference type="InterPro" id="IPR013799">
    <property type="entry name" value="STAT_TF_prot_interaction"/>
</dbReference>
<protein>
    <recommendedName>
        <fullName evidence="13">Signal transducer and activator of transcription</fullName>
    </recommendedName>
</protein>
<dbReference type="InterPro" id="IPR048988">
    <property type="entry name" value="STAT_linker"/>
</dbReference>
<keyword evidence="4 13" id="KW-0963">Cytoplasm</keyword>
<dbReference type="Pfam" id="PF02865">
    <property type="entry name" value="STAT_int"/>
    <property type="match status" value="1"/>
</dbReference>
<dbReference type="Gene3D" id="3.30.505.10">
    <property type="entry name" value="SH2 domain"/>
    <property type="match status" value="1"/>
</dbReference>
<feature type="domain" description="SH2" evidence="14">
    <location>
        <begin position="523"/>
        <end position="634"/>
    </location>
</feature>
<evidence type="ECO:0000313" key="16">
    <source>
        <dbReference type="Proteomes" id="UP000694569"/>
    </source>
</evidence>
<dbReference type="SUPFAM" id="SSF47655">
    <property type="entry name" value="STAT"/>
    <property type="match status" value="1"/>
</dbReference>